<dbReference type="PANTHER" id="PTHR24408:SF58">
    <property type="entry name" value="TRANSCRIPTION FACTOR (TFIIIA), PUTATIVE (AFU_ORTHOLOGUE AFUA_1G05150)-RELATED"/>
    <property type="match status" value="1"/>
</dbReference>
<evidence type="ECO:0000256" key="7">
    <source>
        <dbReference type="ARBA" id="ARBA00023015"/>
    </source>
</evidence>
<sequence length="913" mass="104638">MTENITFIEVPLIQGEVEQEQPSSILSYNHEEIFEREPISPATSKDRNEVGIYNQLGPCFPPGHNKILEDIVVDASDHLAHISSLKYKFIEVDSVDENDKEVIREQPSYILPCNNEQILYRQPSGLRIDKVDLKGPRLNSPIHCDIYNPPENGMDRDEEVIREQPSFILPSNDEQVLYRKPSGLRIDQVNIKRPVLSSLTDRGVCNPTTTLMDKNKEVNREQPSYILPYNNEEILDTQTSKLRTDQVDTKSRRLNSDMCNPSTTPVDGNEASLNGNEDGNSRGTNGKVKSSFGKDRGSRSWHSSPRRTSTELEALKTAFSQTSAPTRHVLEQLANKTGLPMRVIKVWFQNQRSRERRRLKQNTSTVLKPLKFRGSPLRSELDANDPRPRLRPYLDPELSDKFGPHSPPLHHAPFAGGFPSSQGPPPVNFLAFGRGTEMEHEQPSCILLNNTEDVVQEEPNRPIIPVERIEDALSSSISHLDGLKQIKRADINPTVVLEKLRPQFIEEVTAGIWRCGSCGKAETSFLMLDLHENTGCEELSRIECDMCPVVTNDYFSFVAHFIEHKMGRKKKCPICLHENIDDMKQHLVLLGHYVPKMTELDLQMNTSLVLPQKISKSTSFQTQMTLQNSKKVHECNICKKSFSSKQYLGLHQRIHSGEKLFDCKICGKTFIYEQSRNIHLIIHSGDKPHKCLVCGKKFSLIWNMKRHMTTHKDEKRHECNICKKMFSSKEHLTMHQKTHSGKPFKCNICKKSFSSKHCRNIHLRIHSGDKPHKCLVCSKKFSLLWSLNRHMTTHNGQKRHECNICKKIFSSNEYLTLHQKTHSGESFKCNICQKSFSSKYYGNIHLRIHSGEKPHKCLVCNKKFNLVGNLKRHITIFHSDEKPHKCSICSKKFSLKYSLKRHMTTIHSDELSN</sequence>
<evidence type="ECO:0000256" key="12">
    <source>
        <dbReference type="PROSITE-ProRule" id="PRU00042"/>
    </source>
</evidence>
<dbReference type="Gene3D" id="1.10.10.60">
    <property type="entry name" value="Homeodomain-like"/>
    <property type="match status" value="1"/>
</dbReference>
<keyword evidence="8 13" id="KW-0238">DNA-binding</keyword>
<dbReference type="InterPro" id="IPR001356">
    <property type="entry name" value="HD"/>
</dbReference>
<feature type="domain" description="Homeobox" evidence="16">
    <location>
        <begin position="298"/>
        <end position="358"/>
    </location>
</feature>
<feature type="domain" description="C2H2-type" evidence="17">
    <location>
        <begin position="855"/>
        <end position="883"/>
    </location>
</feature>
<dbReference type="SMART" id="SM00355">
    <property type="entry name" value="ZnF_C2H2"/>
    <property type="match status" value="11"/>
</dbReference>
<keyword evidence="3" id="KW-0479">Metal-binding</keyword>
<keyword evidence="5 12" id="KW-0863">Zinc-finger</keyword>
<dbReference type="AlphaFoldDB" id="A0AA88I1A9"/>
<dbReference type="PROSITE" id="PS50071">
    <property type="entry name" value="HOMEOBOX_2"/>
    <property type="match status" value="1"/>
</dbReference>
<comment type="subcellular location">
    <subcellularLocation>
        <location evidence="1 13 14">Nucleus</location>
    </subcellularLocation>
</comment>
<feature type="region of interest" description="Disordered" evidence="15">
    <location>
        <begin position="207"/>
        <end position="309"/>
    </location>
</feature>
<dbReference type="PROSITE" id="PS00028">
    <property type="entry name" value="ZINC_FINGER_C2H2_1"/>
    <property type="match status" value="10"/>
</dbReference>
<dbReference type="PROSITE" id="PS50157">
    <property type="entry name" value="ZINC_FINGER_C2H2_2"/>
    <property type="match status" value="10"/>
</dbReference>
<protein>
    <recommendedName>
        <fullName evidence="20">Zinc finger protein</fullName>
    </recommendedName>
</protein>
<feature type="domain" description="C2H2-type" evidence="17">
    <location>
        <begin position="689"/>
        <end position="716"/>
    </location>
</feature>
<dbReference type="FunFam" id="3.30.160.60:FF:000303">
    <property type="entry name" value="Zinc finger protein 41"/>
    <property type="match status" value="1"/>
</dbReference>
<evidence type="ECO:0000256" key="14">
    <source>
        <dbReference type="RuleBase" id="RU000682"/>
    </source>
</evidence>
<feature type="domain" description="C2H2-type" evidence="17">
    <location>
        <begin position="744"/>
        <end position="771"/>
    </location>
</feature>
<evidence type="ECO:0000256" key="2">
    <source>
        <dbReference type="ARBA" id="ARBA00006991"/>
    </source>
</evidence>
<keyword evidence="4" id="KW-0677">Repeat</keyword>
<dbReference type="FunFam" id="3.30.160.60:FF:001156">
    <property type="entry name" value="Zinc finger protein 407"/>
    <property type="match status" value="1"/>
</dbReference>
<evidence type="ECO:0000256" key="13">
    <source>
        <dbReference type="PROSITE-ProRule" id="PRU00108"/>
    </source>
</evidence>
<dbReference type="Pfam" id="PF00096">
    <property type="entry name" value="zf-C2H2"/>
    <property type="match status" value="5"/>
</dbReference>
<keyword evidence="9 13" id="KW-0371">Homeobox</keyword>
<dbReference type="Proteomes" id="UP001187531">
    <property type="component" value="Unassembled WGS sequence"/>
</dbReference>
<name>A0AA88I1A9_ARTSF</name>
<dbReference type="FunFam" id="3.30.160.60:FF:000965">
    <property type="entry name" value="Neurotrophin receptor-interacting factor homolog"/>
    <property type="match status" value="1"/>
</dbReference>
<feature type="domain" description="C2H2-type" evidence="17">
    <location>
        <begin position="800"/>
        <end position="827"/>
    </location>
</feature>
<dbReference type="FunFam" id="3.30.160.60:FF:000045">
    <property type="entry name" value="ZFP69 zinc finger protein B"/>
    <property type="match status" value="1"/>
</dbReference>
<feature type="compositionally biased region" description="Basic and acidic residues" evidence="15">
    <location>
        <begin position="242"/>
        <end position="255"/>
    </location>
</feature>
<gene>
    <name evidence="18" type="ORF">QYM36_005133</name>
</gene>
<dbReference type="SUPFAM" id="SSF57667">
    <property type="entry name" value="beta-beta-alpha zinc fingers"/>
    <property type="match status" value="6"/>
</dbReference>
<evidence type="ECO:0000259" key="16">
    <source>
        <dbReference type="PROSITE" id="PS50071"/>
    </source>
</evidence>
<dbReference type="GO" id="GO:0008270">
    <property type="term" value="F:zinc ion binding"/>
    <property type="evidence" value="ECO:0007669"/>
    <property type="project" value="UniProtKB-KW"/>
</dbReference>
<dbReference type="FunFam" id="3.30.160.60:FF:000264">
    <property type="entry name" value="Zinc finger protein 236"/>
    <property type="match status" value="2"/>
</dbReference>
<dbReference type="InterPro" id="IPR017970">
    <property type="entry name" value="Homeobox_CS"/>
</dbReference>
<evidence type="ECO:0000256" key="8">
    <source>
        <dbReference type="ARBA" id="ARBA00023125"/>
    </source>
</evidence>
<comment type="similarity">
    <text evidence="2">Belongs to the krueppel C2H2-type zinc-finger protein family.</text>
</comment>
<dbReference type="InterPro" id="IPR036236">
    <property type="entry name" value="Znf_C2H2_sf"/>
</dbReference>
<proteinExistence type="inferred from homology"/>
<evidence type="ECO:0000256" key="4">
    <source>
        <dbReference type="ARBA" id="ARBA00022737"/>
    </source>
</evidence>
<evidence type="ECO:0000256" key="5">
    <source>
        <dbReference type="ARBA" id="ARBA00022771"/>
    </source>
</evidence>
<dbReference type="InterPro" id="IPR009057">
    <property type="entry name" value="Homeodomain-like_sf"/>
</dbReference>
<reference evidence="18" key="1">
    <citation type="submission" date="2023-07" db="EMBL/GenBank/DDBJ databases">
        <title>Chromosome-level genome assembly of Artemia franciscana.</title>
        <authorList>
            <person name="Jo E."/>
        </authorList>
    </citation>
    <scope>NUCLEOTIDE SEQUENCE</scope>
    <source>
        <tissue evidence="18">Whole body</tissue>
    </source>
</reference>
<evidence type="ECO:0000256" key="3">
    <source>
        <dbReference type="ARBA" id="ARBA00022723"/>
    </source>
</evidence>
<organism evidence="18 19">
    <name type="scientific">Artemia franciscana</name>
    <name type="common">Brine shrimp</name>
    <name type="synonym">Artemia sanfranciscana</name>
    <dbReference type="NCBI Taxonomy" id="6661"/>
    <lineage>
        <taxon>Eukaryota</taxon>
        <taxon>Metazoa</taxon>
        <taxon>Ecdysozoa</taxon>
        <taxon>Arthropoda</taxon>
        <taxon>Crustacea</taxon>
        <taxon>Branchiopoda</taxon>
        <taxon>Anostraca</taxon>
        <taxon>Artemiidae</taxon>
        <taxon>Artemia</taxon>
    </lineage>
</organism>
<accession>A0AA88I1A9</accession>
<feature type="domain" description="C2H2-type" evidence="17">
    <location>
        <begin position="633"/>
        <end position="660"/>
    </location>
</feature>
<dbReference type="SMART" id="SM00389">
    <property type="entry name" value="HOX"/>
    <property type="match status" value="1"/>
</dbReference>
<evidence type="ECO:0000256" key="15">
    <source>
        <dbReference type="SAM" id="MobiDB-lite"/>
    </source>
</evidence>
<dbReference type="FunFam" id="3.30.160.60:FF:000012">
    <property type="entry name" value="RB-associated KRAB zinc finger protein-like"/>
    <property type="match status" value="1"/>
</dbReference>
<evidence type="ECO:0000313" key="18">
    <source>
        <dbReference type="EMBL" id="KAK2719554.1"/>
    </source>
</evidence>
<evidence type="ECO:0000256" key="1">
    <source>
        <dbReference type="ARBA" id="ARBA00004123"/>
    </source>
</evidence>
<dbReference type="GO" id="GO:1990837">
    <property type="term" value="F:sequence-specific double-stranded DNA binding"/>
    <property type="evidence" value="ECO:0007669"/>
    <property type="project" value="UniProtKB-ARBA"/>
</dbReference>
<comment type="caution">
    <text evidence="18">The sequence shown here is derived from an EMBL/GenBank/DDBJ whole genome shotgun (WGS) entry which is preliminary data.</text>
</comment>
<dbReference type="Pfam" id="PF13912">
    <property type="entry name" value="zf-C2H2_6"/>
    <property type="match status" value="2"/>
</dbReference>
<evidence type="ECO:0000256" key="9">
    <source>
        <dbReference type="ARBA" id="ARBA00023155"/>
    </source>
</evidence>
<feature type="domain" description="C2H2-type" evidence="17">
    <location>
        <begin position="772"/>
        <end position="799"/>
    </location>
</feature>
<evidence type="ECO:0000256" key="10">
    <source>
        <dbReference type="ARBA" id="ARBA00023163"/>
    </source>
</evidence>
<dbReference type="SUPFAM" id="SSF46689">
    <property type="entry name" value="Homeodomain-like"/>
    <property type="match status" value="1"/>
</dbReference>
<dbReference type="InterPro" id="IPR013087">
    <property type="entry name" value="Znf_C2H2_type"/>
</dbReference>
<dbReference type="GO" id="GO:0000981">
    <property type="term" value="F:DNA-binding transcription factor activity, RNA polymerase II-specific"/>
    <property type="evidence" value="ECO:0007669"/>
    <property type="project" value="InterPro"/>
</dbReference>
<evidence type="ECO:0000313" key="19">
    <source>
        <dbReference type="Proteomes" id="UP001187531"/>
    </source>
</evidence>
<evidence type="ECO:0000259" key="17">
    <source>
        <dbReference type="PROSITE" id="PS50157"/>
    </source>
</evidence>
<dbReference type="EMBL" id="JAVRJZ010000008">
    <property type="protein sequence ID" value="KAK2719554.1"/>
    <property type="molecule type" value="Genomic_DNA"/>
</dbReference>
<keyword evidence="10" id="KW-0804">Transcription</keyword>
<dbReference type="GO" id="GO:0005634">
    <property type="term" value="C:nucleus"/>
    <property type="evidence" value="ECO:0007669"/>
    <property type="project" value="UniProtKB-SubCell"/>
</dbReference>
<feature type="compositionally biased region" description="Polar residues" evidence="15">
    <location>
        <begin position="257"/>
        <end position="288"/>
    </location>
</feature>
<dbReference type="CDD" id="cd00086">
    <property type="entry name" value="homeodomain"/>
    <property type="match status" value="1"/>
</dbReference>
<feature type="domain" description="C2H2-type" evidence="17">
    <location>
        <begin position="827"/>
        <end position="854"/>
    </location>
</feature>
<dbReference type="Pfam" id="PF00046">
    <property type="entry name" value="Homeodomain"/>
    <property type="match status" value="1"/>
</dbReference>
<keyword evidence="11 13" id="KW-0539">Nucleus</keyword>
<evidence type="ECO:0008006" key="20">
    <source>
        <dbReference type="Google" id="ProtNLM"/>
    </source>
</evidence>
<dbReference type="PANTHER" id="PTHR24408">
    <property type="entry name" value="ZINC FINGER PROTEIN"/>
    <property type="match status" value="1"/>
</dbReference>
<feature type="domain" description="C2H2-type" evidence="17">
    <location>
        <begin position="661"/>
        <end position="688"/>
    </location>
</feature>
<dbReference type="FunFam" id="3.30.160.60:FF:000340">
    <property type="entry name" value="zinc finger protein 473 isoform X1"/>
    <property type="match status" value="1"/>
</dbReference>
<keyword evidence="19" id="KW-1185">Reference proteome</keyword>
<dbReference type="Gene3D" id="3.30.160.60">
    <property type="entry name" value="Classic Zinc Finger"/>
    <property type="match status" value="10"/>
</dbReference>
<keyword evidence="6" id="KW-0862">Zinc</keyword>
<feature type="domain" description="C2H2-type" evidence="17">
    <location>
        <begin position="717"/>
        <end position="744"/>
    </location>
</feature>
<keyword evidence="7" id="KW-0805">Transcription regulation</keyword>
<feature type="DNA-binding region" description="Homeobox" evidence="13">
    <location>
        <begin position="300"/>
        <end position="359"/>
    </location>
</feature>
<evidence type="ECO:0000256" key="6">
    <source>
        <dbReference type="ARBA" id="ARBA00022833"/>
    </source>
</evidence>
<dbReference type="PROSITE" id="PS00027">
    <property type="entry name" value="HOMEOBOX_1"/>
    <property type="match status" value="1"/>
</dbReference>
<evidence type="ECO:0000256" key="11">
    <source>
        <dbReference type="ARBA" id="ARBA00023242"/>
    </source>
</evidence>
<feature type="domain" description="C2H2-type" evidence="17">
    <location>
        <begin position="884"/>
        <end position="912"/>
    </location>
</feature>